<dbReference type="AlphaFoldDB" id="A0A9X1LT63"/>
<evidence type="ECO:0000256" key="3">
    <source>
        <dbReference type="ARBA" id="ARBA00022475"/>
    </source>
</evidence>
<dbReference type="Gene3D" id="1.10.3720.10">
    <property type="entry name" value="MetI-like"/>
    <property type="match status" value="1"/>
</dbReference>
<feature type="transmembrane region" description="Helical" evidence="7">
    <location>
        <begin position="190"/>
        <end position="212"/>
    </location>
</feature>
<dbReference type="SUPFAM" id="SSF161098">
    <property type="entry name" value="MetI-like"/>
    <property type="match status" value="1"/>
</dbReference>
<dbReference type="Proteomes" id="UP001139354">
    <property type="component" value="Unassembled WGS sequence"/>
</dbReference>
<proteinExistence type="inferred from homology"/>
<dbReference type="PANTHER" id="PTHR43744">
    <property type="entry name" value="ABC TRANSPORTER PERMEASE PROTEIN MG189-RELATED-RELATED"/>
    <property type="match status" value="1"/>
</dbReference>
<evidence type="ECO:0000259" key="8">
    <source>
        <dbReference type="PROSITE" id="PS50928"/>
    </source>
</evidence>
<dbReference type="PANTHER" id="PTHR43744:SF12">
    <property type="entry name" value="ABC TRANSPORTER PERMEASE PROTEIN MG189-RELATED"/>
    <property type="match status" value="1"/>
</dbReference>
<feature type="transmembrane region" description="Helical" evidence="7">
    <location>
        <begin position="113"/>
        <end position="135"/>
    </location>
</feature>
<feature type="transmembrane region" description="Helical" evidence="7">
    <location>
        <begin position="20"/>
        <end position="42"/>
    </location>
</feature>
<name>A0A9X1LT63_9MICO</name>
<dbReference type="Pfam" id="PF00528">
    <property type="entry name" value="BPD_transp_1"/>
    <property type="match status" value="1"/>
</dbReference>
<evidence type="ECO:0000313" key="9">
    <source>
        <dbReference type="EMBL" id="MCC2031509.1"/>
    </source>
</evidence>
<dbReference type="PROSITE" id="PS50928">
    <property type="entry name" value="ABC_TM1"/>
    <property type="match status" value="1"/>
</dbReference>
<keyword evidence="10" id="KW-1185">Reference proteome</keyword>
<feature type="transmembrane region" description="Helical" evidence="7">
    <location>
        <begin position="78"/>
        <end position="101"/>
    </location>
</feature>
<dbReference type="GO" id="GO:0005886">
    <property type="term" value="C:plasma membrane"/>
    <property type="evidence" value="ECO:0007669"/>
    <property type="project" value="UniProtKB-SubCell"/>
</dbReference>
<dbReference type="RefSeq" id="WP_229383388.1">
    <property type="nucleotide sequence ID" value="NZ_JAGTTN010000001.1"/>
</dbReference>
<evidence type="ECO:0000256" key="1">
    <source>
        <dbReference type="ARBA" id="ARBA00004651"/>
    </source>
</evidence>
<evidence type="ECO:0000256" key="5">
    <source>
        <dbReference type="ARBA" id="ARBA00022989"/>
    </source>
</evidence>
<keyword evidence="4 7" id="KW-0812">Transmembrane</keyword>
<sequence length="285" mass="31087">MTTLVQPTTVASARRSPRQWGVHIALLIFVVLSLAPYVFMLITSLKTNQQYNESFWAIALPFHWENFGTAWVQIQPYLIASVAVAAASVIGIVAVSLLAGFVFARFTFRGRGLLYTLIAALLMVPSIASLIPLFLMMRDFNLLNTMAVLIIPQIAGGAVLGTILMRAYIEGIPQTIFEAAQIDGAGPFRVFRSIMLPLSLPVIGTVSLVTVQAVWNDFFWPLLTVTDNSLKTVSVGLLFFQGQSATAFGPMFAGYFLASIPLLILFVFFSRYFLAGVQGGLPGSH</sequence>
<keyword evidence="6 7" id="KW-0472">Membrane</keyword>
<comment type="subcellular location">
    <subcellularLocation>
        <location evidence="1 7">Cell membrane</location>
        <topology evidence="1 7">Multi-pass membrane protein</topology>
    </subcellularLocation>
</comment>
<protein>
    <submittedName>
        <fullName evidence="9">Carbohydrate ABC transporter permease</fullName>
    </submittedName>
</protein>
<reference evidence="9" key="1">
    <citation type="submission" date="2021-04" db="EMBL/GenBank/DDBJ databases">
        <title>Microbacterium tenobrionis sp. nov. and Microbacterium allomyrinae sp. nov., isolated from larvae of Tenobrio molitor and Allomyrina dichotoma, respectively.</title>
        <authorList>
            <person name="Lee S.D."/>
        </authorList>
    </citation>
    <scope>NUCLEOTIDE SEQUENCE</scope>
    <source>
        <strain evidence="9">BWT-G7</strain>
    </source>
</reference>
<dbReference type="InterPro" id="IPR000515">
    <property type="entry name" value="MetI-like"/>
</dbReference>
<evidence type="ECO:0000256" key="6">
    <source>
        <dbReference type="ARBA" id="ARBA00023136"/>
    </source>
</evidence>
<evidence type="ECO:0000256" key="2">
    <source>
        <dbReference type="ARBA" id="ARBA00022448"/>
    </source>
</evidence>
<keyword evidence="2 7" id="KW-0813">Transport</keyword>
<comment type="caution">
    <text evidence="9">The sequence shown here is derived from an EMBL/GenBank/DDBJ whole genome shotgun (WGS) entry which is preliminary data.</text>
</comment>
<dbReference type="InterPro" id="IPR035906">
    <property type="entry name" value="MetI-like_sf"/>
</dbReference>
<accession>A0A9X1LT63</accession>
<evidence type="ECO:0000313" key="10">
    <source>
        <dbReference type="Proteomes" id="UP001139354"/>
    </source>
</evidence>
<feature type="transmembrane region" description="Helical" evidence="7">
    <location>
        <begin position="147"/>
        <end position="169"/>
    </location>
</feature>
<evidence type="ECO:0000256" key="7">
    <source>
        <dbReference type="RuleBase" id="RU363032"/>
    </source>
</evidence>
<comment type="similarity">
    <text evidence="7">Belongs to the binding-protein-dependent transport system permease family.</text>
</comment>
<feature type="domain" description="ABC transmembrane type-1" evidence="8">
    <location>
        <begin position="78"/>
        <end position="269"/>
    </location>
</feature>
<dbReference type="EMBL" id="JAGTTN010000001">
    <property type="protein sequence ID" value="MCC2031509.1"/>
    <property type="molecule type" value="Genomic_DNA"/>
</dbReference>
<organism evidence="9 10">
    <name type="scientific">Microbacterium allomyrinae</name>
    <dbReference type="NCBI Taxonomy" id="2830666"/>
    <lineage>
        <taxon>Bacteria</taxon>
        <taxon>Bacillati</taxon>
        <taxon>Actinomycetota</taxon>
        <taxon>Actinomycetes</taxon>
        <taxon>Micrococcales</taxon>
        <taxon>Microbacteriaceae</taxon>
        <taxon>Microbacterium</taxon>
    </lineage>
</organism>
<evidence type="ECO:0000256" key="4">
    <source>
        <dbReference type="ARBA" id="ARBA00022692"/>
    </source>
</evidence>
<keyword evidence="5 7" id="KW-1133">Transmembrane helix</keyword>
<dbReference type="GO" id="GO:0055085">
    <property type="term" value="P:transmembrane transport"/>
    <property type="evidence" value="ECO:0007669"/>
    <property type="project" value="InterPro"/>
</dbReference>
<gene>
    <name evidence="9" type="ORF">KEC57_04850</name>
</gene>
<keyword evidence="3" id="KW-1003">Cell membrane</keyword>
<feature type="transmembrane region" description="Helical" evidence="7">
    <location>
        <begin position="252"/>
        <end position="274"/>
    </location>
</feature>
<dbReference type="CDD" id="cd06261">
    <property type="entry name" value="TM_PBP2"/>
    <property type="match status" value="1"/>
</dbReference>